<name>A0ABT6G0B3_9FLAO</name>
<dbReference type="InterPro" id="IPR026341">
    <property type="entry name" value="T9SS_type_B"/>
</dbReference>
<feature type="signal peptide" evidence="1">
    <location>
        <begin position="1"/>
        <end position="20"/>
    </location>
</feature>
<dbReference type="NCBIfam" id="TIGR01451">
    <property type="entry name" value="B_ant_repeat"/>
    <property type="match status" value="1"/>
</dbReference>
<feature type="chain" id="PRO_5045447996" evidence="1">
    <location>
        <begin position="21"/>
        <end position="1137"/>
    </location>
</feature>
<dbReference type="PANTHER" id="PTHR34819:SF3">
    <property type="entry name" value="CELL SURFACE PROTEIN"/>
    <property type="match status" value="1"/>
</dbReference>
<evidence type="ECO:0000259" key="2">
    <source>
        <dbReference type="Pfam" id="PF01345"/>
    </source>
</evidence>
<dbReference type="Pfam" id="PF25564">
    <property type="entry name" value="DUF7933"/>
    <property type="match status" value="1"/>
</dbReference>
<feature type="domain" description="DUF7933" evidence="3">
    <location>
        <begin position="794"/>
        <end position="918"/>
    </location>
</feature>
<keyword evidence="5" id="KW-1185">Reference proteome</keyword>
<evidence type="ECO:0000313" key="4">
    <source>
        <dbReference type="EMBL" id="MDG4715289.1"/>
    </source>
</evidence>
<sequence length="1137" mass="122704">MIVKLCRLFVLFLLCSYAHSQTTDLSINVEAQNLSGTAISQIDINEDFQYLITLSNSGNTVNNATISVNFDNDITIISTNSQNNINGASNVSNVGITSNVLTAVVDNMPNNSSVELLVLVTAPTNIGGIAVNATISAPTGTTDTNTNNNQSIISIDVLDIIIDFVVTHSQISPALGTPINAWGDEVTYQFTITNNSDIDFPVEFIEGNLILSSLYDNGQPFAEFVSIECLGATNGTLCPDLSTINTYPNTVSSENINSATSIFVFNETHEITSGGSISFEMVYRYTNFSCSPNPMPISVDSFIEIGLSHDNVSSNLSNLEETILLDAEQCPVTDVCISTEIVDPTDTTNIEYNEEVTFETTVCNNGPSETELFFFMQDLSPNVNWSIVSINCLATTGPVTCDDFSISDNGQLWLSSEFTLQPNTTITIETVVVFLEPPCSVFPTVGEALIKSQVSLLPSQTIDINIDNNYHYNEFDLPYEEPCDIDNTSDLKVTKTQIFPELPTGSSQTNTTEWGEITYEITVTNDGNTDEAIQVQDHMPVPSAADAPITGTLVSVECSGTTGTASCFPINNANIGVTFDGVTEDGSFDTFWEILPEDNWILPAHSSVSFTVTVSWQPECSTQPMIGTNYVRADYVNNNSETNGVNNVAFVNTYFAPCIDLIVQTYPEYSQVETDQSFNWIVDISNSTTSSDAIDIQFENVLDNAFTIMGTPTCNITSGNAACISTFNISGNTITGTIPTMEAGSTIRVTIPVTAPSFGGGFNNIAEAFPSASDNEELTPETNISVNSVQVVSPILDKIFFPDTIYEGDESELIFTVYNIASSPTQNGIAFTDNLPAGVTLTSSPVWIDANGCTATFNGIAGDTFVGITDLTFPIGVESCTFSVMVTSDVAGTYLNDSQNISDTNNLDASQVSATLNVIVDTSNVDIEILKSVEPTEAIVGQEVTFTISATNVGTTQATAIEVLDALPAGYSFISATTSSGVFDSGSLSWSIPVLEPNQSETLQVEVLIVASTDLLNIAYLNTLNEVDRNSTNNEDDALIEISNCLSIPEGISPNGDLENDFLVIPCIENFPENTIKIYNRYGTLIYQTNNYNNTWDGRANRGIPEFSGLLPVGTYFYILEIKGIAKPLQGYVYLNY</sequence>
<feature type="domain" description="DUF11" evidence="2">
    <location>
        <begin position="926"/>
        <end position="1038"/>
    </location>
</feature>
<evidence type="ECO:0000313" key="5">
    <source>
        <dbReference type="Proteomes" id="UP001529085"/>
    </source>
</evidence>
<dbReference type="NCBIfam" id="TIGR04131">
    <property type="entry name" value="Bac_Flav_CTERM"/>
    <property type="match status" value="1"/>
</dbReference>
<gene>
    <name evidence="4" type="ORF">P7122_05360</name>
</gene>
<comment type="caution">
    <text evidence="4">The sequence shown here is derived from an EMBL/GenBank/DDBJ whole genome shotgun (WGS) entry which is preliminary data.</text>
</comment>
<dbReference type="InterPro" id="IPR001434">
    <property type="entry name" value="OmcB-like_DUF11"/>
</dbReference>
<dbReference type="RefSeq" id="WP_278004746.1">
    <property type="nucleotide sequence ID" value="NZ_JARSBN010000002.1"/>
</dbReference>
<dbReference type="Pfam" id="PF01345">
    <property type="entry name" value="DUF11"/>
    <property type="match status" value="1"/>
</dbReference>
<accession>A0ABT6G0B3</accession>
<dbReference type="PANTHER" id="PTHR34819">
    <property type="entry name" value="LARGE CYSTEINE-RICH PERIPLASMIC PROTEIN OMCB"/>
    <property type="match status" value="1"/>
</dbReference>
<evidence type="ECO:0000256" key="1">
    <source>
        <dbReference type="SAM" id="SignalP"/>
    </source>
</evidence>
<dbReference type="EMBL" id="JARSBN010000002">
    <property type="protein sequence ID" value="MDG4715289.1"/>
    <property type="molecule type" value="Genomic_DNA"/>
</dbReference>
<dbReference type="Proteomes" id="UP001529085">
    <property type="component" value="Unassembled WGS sequence"/>
</dbReference>
<dbReference type="Pfam" id="PF13585">
    <property type="entry name" value="CHU_C"/>
    <property type="match status" value="1"/>
</dbReference>
<organism evidence="4 5">
    <name type="scientific">Winogradskyella marincola</name>
    <dbReference type="NCBI Taxonomy" id="3037795"/>
    <lineage>
        <taxon>Bacteria</taxon>
        <taxon>Pseudomonadati</taxon>
        <taxon>Bacteroidota</taxon>
        <taxon>Flavobacteriia</taxon>
        <taxon>Flavobacteriales</taxon>
        <taxon>Flavobacteriaceae</taxon>
        <taxon>Winogradskyella</taxon>
    </lineage>
</organism>
<dbReference type="Gene3D" id="2.60.40.1170">
    <property type="entry name" value="Mu homology domain, subdomain B"/>
    <property type="match status" value="1"/>
</dbReference>
<reference evidence="4 5" key="1">
    <citation type="submission" date="2023-03" db="EMBL/GenBank/DDBJ databases">
        <title>Strain YYF002 represents a novel species in the genus Winogradskyella isolated from seawater.</title>
        <authorList>
            <person name="Fu Z.-Y."/>
        </authorList>
    </citation>
    <scope>NUCLEOTIDE SEQUENCE [LARGE SCALE GENOMIC DNA]</scope>
    <source>
        <strain evidence="4 5">YYF002</strain>
    </source>
</reference>
<keyword evidence="1" id="KW-0732">Signal</keyword>
<dbReference type="InterPro" id="IPR047589">
    <property type="entry name" value="DUF11_rpt"/>
</dbReference>
<proteinExistence type="predicted"/>
<evidence type="ECO:0000259" key="3">
    <source>
        <dbReference type="Pfam" id="PF25564"/>
    </source>
</evidence>
<protein>
    <submittedName>
        <fullName evidence="4">Gliding motility-associated C-terminal domain-containing protein</fullName>
    </submittedName>
</protein>
<dbReference type="InterPro" id="IPR057693">
    <property type="entry name" value="DUF7933"/>
</dbReference>
<dbReference type="InterPro" id="IPR051172">
    <property type="entry name" value="Chlamydia_OmcB"/>
</dbReference>